<keyword evidence="1" id="KW-0418">Kinase</keyword>
<accession>A0ABS8I5T4</accession>
<evidence type="ECO:0000313" key="1">
    <source>
        <dbReference type="EMBL" id="MCC5599560.1"/>
    </source>
</evidence>
<dbReference type="EMBL" id="JAIVFQ010000010">
    <property type="protein sequence ID" value="MCC5599560.1"/>
    <property type="molecule type" value="Genomic_DNA"/>
</dbReference>
<keyword evidence="2" id="KW-1185">Reference proteome</keyword>
<evidence type="ECO:0000313" key="2">
    <source>
        <dbReference type="Proteomes" id="UP001199525"/>
    </source>
</evidence>
<dbReference type="InterPro" id="IPR036890">
    <property type="entry name" value="HATPase_C_sf"/>
</dbReference>
<protein>
    <submittedName>
        <fullName evidence="1">Cell wall metabolism sensor histidine kinase WalK</fullName>
    </submittedName>
</protein>
<keyword evidence="1" id="KW-0808">Transferase</keyword>
<name>A0ABS8I5T4_9NOSO</name>
<organism evidence="1 2">
    <name type="scientific">Nostoc favosum CHAB5714</name>
    <dbReference type="NCBI Taxonomy" id="2780399"/>
    <lineage>
        <taxon>Bacteria</taxon>
        <taxon>Bacillati</taxon>
        <taxon>Cyanobacteriota</taxon>
        <taxon>Cyanophyceae</taxon>
        <taxon>Nostocales</taxon>
        <taxon>Nostocaceae</taxon>
        <taxon>Nostoc</taxon>
        <taxon>Nostoc favosum</taxon>
    </lineage>
</organism>
<proteinExistence type="predicted"/>
<dbReference type="RefSeq" id="WP_229484405.1">
    <property type="nucleotide sequence ID" value="NZ_JAIVFQ010000010.1"/>
</dbReference>
<dbReference type="SUPFAM" id="SSF55874">
    <property type="entry name" value="ATPase domain of HSP90 chaperone/DNA topoisomerase II/histidine kinase"/>
    <property type="match status" value="1"/>
</dbReference>
<comment type="caution">
    <text evidence="1">The sequence shown here is derived from an EMBL/GenBank/DDBJ whole genome shotgun (WGS) entry which is preliminary data.</text>
</comment>
<dbReference type="Gene3D" id="3.30.565.10">
    <property type="entry name" value="Histidine kinase-like ATPase, C-terminal domain"/>
    <property type="match status" value="1"/>
</dbReference>
<gene>
    <name evidence="1" type="ORF">LC586_10075</name>
</gene>
<sequence>MSAKADGTLRIAAYQIIEQLYSGSRARQIIVGKHGGAIAVNSQFGKGTKFVIQLPL</sequence>
<dbReference type="GO" id="GO:0016301">
    <property type="term" value="F:kinase activity"/>
    <property type="evidence" value="ECO:0007669"/>
    <property type="project" value="UniProtKB-KW"/>
</dbReference>
<reference evidence="1 2" key="1">
    <citation type="journal article" date="2021" name="Microorganisms">
        <title>Genome Evolution of Filamentous Cyanobacterium Nostoc Species: From Facultative Symbiosis to Free Living.</title>
        <authorList>
            <person name="Huo D."/>
            <person name="Li H."/>
            <person name="Cai F."/>
            <person name="Guo X."/>
            <person name="Qiao Z."/>
            <person name="Wang W."/>
            <person name="Yu G."/>
            <person name="Li R."/>
        </authorList>
    </citation>
    <scope>NUCLEOTIDE SEQUENCE [LARGE SCALE GENOMIC DNA]</scope>
    <source>
        <strain evidence="1 2">CHAB 5714</strain>
    </source>
</reference>
<dbReference type="Proteomes" id="UP001199525">
    <property type="component" value="Unassembled WGS sequence"/>
</dbReference>